<dbReference type="InterPro" id="IPR039448">
    <property type="entry name" value="Beta_helix"/>
</dbReference>
<dbReference type="PANTHER" id="PTHR22990:SF15">
    <property type="entry name" value="F-BOX ONLY PROTEIN 10"/>
    <property type="match status" value="1"/>
</dbReference>
<dbReference type="InterPro" id="IPR026444">
    <property type="entry name" value="Secre_tail"/>
</dbReference>
<dbReference type="Proteomes" id="UP000051012">
    <property type="component" value="Unassembled WGS sequence"/>
</dbReference>
<comment type="pathway">
    <text evidence="1">Protein modification; protein ubiquitination.</text>
</comment>
<reference evidence="6 7" key="1">
    <citation type="journal article" date="2015" name="Microbiome">
        <title>Genomic resolution of linkages in carbon, nitrogen, and sulfur cycling among widespread estuary sediment bacteria.</title>
        <authorList>
            <person name="Baker B.J."/>
            <person name="Lazar C.S."/>
            <person name="Teske A.P."/>
            <person name="Dick G.J."/>
        </authorList>
    </citation>
    <scope>NUCLEOTIDE SEQUENCE [LARGE SCALE GENOMIC DNA]</scope>
    <source>
        <strain evidence="6">DG_78</strain>
    </source>
</reference>
<evidence type="ECO:0000256" key="3">
    <source>
        <dbReference type="ARBA" id="ARBA00022786"/>
    </source>
</evidence>
<evidence type="ECO:0000259" key="4">
    <source>
        <dbReference type="Pfam" id="PF13229"/>
    </source>
</evidence>
<organism evidence="6 7">
    <name type="scientific">candidate division TA06 bacterium DG_78</name>
    <dbReference type="NCBI Taxonomy" id="1703772"/>
    <lineage>
        <taxon>Bacteria</taxon>
        <taxon>Bacteria division TA06</taxon>
    </lineage>
</organism>
<keyword evidence="3" id="KW-0833">Ubl conjugation pathway</keyword>
<accession>A0A0S7YA21</accession>
<dbReference type="InterPro" id="IPR006626">
    <property type="entry name" value="PbH1"/>
</dbReference>
<dbReference type="SMART" id="SM00710">
    <property type="entry name" value="PbH1"/>
    <property type="match status" value="6"/>
</dbReference>
<evidence type="ECO:0000313" key="6">
    <source>
        <dbReference type="EMBL" id="KPJ71211.1"/>
    </source>
</evidence>
<keyword evidence="2" id="KW-0677">Repeat</keyword>
<dbReference type="InterPro" id="IPR051550">
    <property type="entry name" value="SCF-Subunits/Alg-Epimerases"/>
</dbReference>
<evidence type="ECO:0000259" key="5">
    <source>
        <dbReference type="Pfam" id="PF18962"/>
    </source>
</evidence>
<dbReference type="GO" id="GO:0006511">
    <property type="term" value="P:ubiquitin-dependent protein catabolic process"/>
    <property type="evidence" value="ECO:0007669"/>
    <property type="project" value="TreeGrafter"/>
</dbReference>
<sequence length="428" mass="45341">MDKSSKFIGGIGTLLLLFCVAQATTWYVHPDSTLNSIQAGIDSCSTGDTVLVGPGTYIENINFKDMAITVKSEHGADTTIIDGSSPAHPDSGSVVLFKNGENTSSVLDGFTITSGSGTVSPWGHMGGGIYCTNASSPTIINNIVIGNTATYAGGVECEEGSNAIISYNTITDNTITDAGGGVEIYNASPTVTHNTIDGNTALYGGGISTGSSSPTISHNIITDNIAPGFSNDGGGGIWMGENCTASIHHNLITNNSNHGIVCGWPTNPTIYYNDIIDNVGCGVLNAEPSVTTNAENNWWGDATGPYHPTANPGGLGDTVSDYVDFDPWLASPGIKEYEIISNITAVLEISPNPFRQKTDIRFQILDVSDFELRIYDISGRAVKIFDQPKSPIIWRGIDENGNKLPSGVYFVKLEVAHYTTTKKLLLIR</sequence>
<comment type="caution">
    <text evidence="6">The sequence shown here is derived from an EMBL/GenBank/DDBJ whole genome shotgun (WGS) entry which is preliminary data.</text>
</comment>
<evidence type="ECO:0008006" key="8">
    <source>
        <dbReference type="Google" id="ProtNLM"/>
    </source>
</evidence>
<evidence type="ECO:0000313" key="7">
    <source>
        <dbReference type="Proteomes" id="UP000051012"/>
    </source>
</evidence>
<dbReference type="NCBIfam" id="TIGR03804">
    <property type="entry name" value="para_beta_helix"/>
    <property type="match status" value="1"/>
</dbReference>
<dbReference type="PANTHER" id="PTHR22990">
    <property type="entry name" value="F-BOX ONLY PROTEIN"/>
    <property type="match status" value="1"/>
</dbReference>
<dbReference type="InterPro" id="IPR012334">
    <property type="entry name" value="Pectin_lyas_fold"/>
</dbReference>
<dbReference type="EMBL" id="LJNI01000133">
    <property type="protein sequence ID" value="KPJ71211.1"/>
    <property type="molecule type" value="Genomic_DNA"/>
</dbReference>
<evidence type="ECO:0000256" key="2">
    <source>
        <dbReference type="ARBA" id="ARBA00022737"/>
    </source>
</evidence>
<dbReference type="AlphaFoldDB" id="A0A0S7YA21"/>
<feature type="domain" description="Right handed beta helix" evidence="4">
    <location>
        <begin position="57"/>
        <end position="220"/>
    </location>
</feature>
<feature type="domain" description="Secretion system C-terminal sorting" evidence="5">
    <location>
        <begin position="349"/>
        <end position="425"/>
    </location>
</feature>
<name>A0A0S7YA21_UNCT6</name>
<dbReference type="Pfam" id="PF18962">
    <property type="entry name" value="Por_Secre_tail"/>
    <property type="match status" value="1"/>
</dbReference>
<dbReference type="Gene3D" id="2.60.40.4070">
    <property type="match status" value="1"/>
</dbReference>
<dbReference type="InterPro" id="IPR022441">
    <property type="entry name" value="Para_beta_helix_rpt-2"/>
</dbReference>
<dbReference type="InterPro" id="IPR011050">
    <property type="entry name" value="Pectin_lyase_fold/virulence"/>
</dbReference>
<dbReference type="Pfam" id="PF13229">
    <property type="entry name" value="Beta_helix"/>
    <property type="match status" value="1"/>
</dbReference>
<gene>
    <name evidence="6" type="ORF">AMJ52_08810</name>
</gene>
<dbReference type="SUPFAM" id="SSF51126">
    <property type="entry name" value="Pectin lyase-like"/>
    <property type="match status" value="1"/>
</dbReference>
<protein>
    <recommendedName>
        <fullName evidence="8">Right handed beta helix domain-containing protein</fullName>
    </recommendedName>
</protein>
<proteinExistence type="predicted"/>
<dbReference type="Gene3D" id="2.160.20.10">
    <property type="entry name" value="Single-stranded right-handed beta-helix, Pectin lyase-like"/>
    <property type="match status" value="1"/>
</dbReference>
<dbReference type="NCBIfam" id="TIGR04183">
    <property type="entry name" value="Por_Secre_tail"/>
    <property type="match status" value="1"/>
</dbReference>
<evidence type="ECO:0000256" key="1">
    <source>
        <dbReference type="ARBA" id="ARBA00004906"/>
    </source>
</evidence>